<feature type="transmembrane region" description="Helical" evidence="6">
    <location>
        <begin position="51"/>
        <end position="71"/>
    </location>
</feature>
<keyword evidence="9" id="KW-1185">Reference proteome</keyword>
<comment type="similarity">
    <text evidence="2">Belongs to the DsbD family.</text>
</comment>
<feature type="transmembrane region" description="Helical" evidence="6">
    <location>
        <begin position="91"/>
        <end position="113"/>
    </location>
</feature>
<evidence type="ECO:0000313" key="8">
    <source>
        <dbReference type="EMBL" id="ANC76966.1"/>
    </source>
</evidence>
<dbReference type="InterPro" id="IPR003834">
    <property type="entry name" value="Cyt_c_assmbl_TM_dom"/>
</dbReference>
<feature type="transmembrane region" description="Helical" evidence="6">
    <location>
        <begin position="125"/>
        <end position="155"/>
    </location>
</feature>
<organism evidence="8 9">
    <name type="scientific">Fictibacillus phosphorivorans</name>
    <dbReference type="NCBI Taxonomy" id="1221500"/>
    <lineage>
        <taxon>Bacteria</taxon>
        <taxon>Bacillati</taxon>
        <taxon>Bacillota</taxon>
        <taxon>Bacilli</taxon>
        <taxon>Bacillales</taxon>
        <taxon>Fictibacillaceae</taxon>
        <taxon>Fictibacillus</taxon>
    </lineage>
</organism>
<feature type="transmembrane region" description="Helical" evidence="6">
    <location>
        <begin position="6"/>
        <end position="30"/>
    </location>
</feature>
<sequence>MTDLNILLAFGAGLLSFISPCCLPLYPAFLSYITGISVQELKEENAMLRKTALLHTTFFLIGFSIIFLFLGLSTTMIGDLFVQYQTLLRQIGAIVIIFFGLVVMGFITPTFLMKDKKVRFQSRPTGYLGSVLIGIGFAAGWTPCMGPILAGVIALGVSNPAASMTYMVAYVLGFAVPFFVLSFFLDKLKVIKKFNRQFMVVGGTLMVVMGILLYFDWLTQLTSFLTNRVFGGFKGF</sequence>
<feature type="transmembrane region" description="Helical" evidence="6">
    <location>
        <begin position="167"/>
        <end position="185"/>
    </location>
</feature>
<keyword evidence="3 6" id="KW-0812">Transmembrane</keyword>
<evidence type="ECO:0000256" key="1">
    <source>
        <dbReference type="ARBA" id="ARBA00004141"/>
    </source>
</evidence>
<evidence type="ECO:0000256" key="2">
    <source>
        <dbReference type="ARBA" id="ARBA00006143"/>
    </source>
</evidence>
<evidence type="ECO:0000256" key="6">
    <source>
        <dbReference type="SAM" id="Phobius"/>
    </source>
</evidence>
<dbReference type="RefSeq" id="WP_066393909.1">
    <property type="nucleotide sequence ID" value="NZ_CP015378.1"/>
</dbReference>
<keyword evidence="4 6" id="KW-1133">Transmembrane helix</keyword>
<dbReference type="GO" id="GO:0016020">
    <property type="term" value="C:membrane"/>
    <property type="evidence" value="ECO:0007669"/>
    <property type="project" value="UniProtKB-SubCell"/>
</dbReference>
<evidence type="ECO:0000256" key="4">
    <source>
        <dbReference type="ARBA" id="ARBA00022989"/>
    </source>
</evidence>
<evidence type="ECO:0000256" key="5">
    <source>
        <dbReference type="ARBA" id="ARBA00023136"/>
    </source>
</evidence>
<evidence type="ECO:0000259" key="7">
    <source>
        <dbReference type="Pfam" id="PF02683"/>
    </source>
</evidence>
<dbReference type="Pfam" id="PF02683">
    <property type="entry name" value="DsbD_TM"/>
    <property type="match status" value="1"/>
</dbReference>
<feature type="transmembrane region" description="Helical" evidence="6">
    <location>
        <begin position="197"/>
        <end position="215"/>
    </location>
</feature>
<accession>A0A160IM22</accession>
<protein>
    <submittedName>
        <fullName evidence="8">Cytochrome C biogenesis protein CcdA</fullName>
    </submittedName>
</protein>
<dbReference type="PANTHER" id="PTHR31272">
    <property type="entry name" value="CYTOCHROME C-TYPE BIOGENESIS PROTEIN HI_1454-RELATED"/>
    <property type="match status" value="1"/>
</dbReference>
<dbReference type="EMBL" id="CP015378">
    <property type="protein sequence ID" value="ANC76966.1"/>
    <property type="molecule type" value="Genomic_DNA"/>
</dbReference>
<dbReference type="GO" id="GO:0017004">
    <property type="term" value="P:cytochrome complex assembly"/>
    <property type="evidence" value="ECO:0007669"/>
    <property type="project" value="InterPro"/>
</dbReference>
<dbReference type="InterPro" id="IPR051790">
    <property type="entry name" value="Cytochrome_c-biogenesis_DsbD"/>
</dbReference>
<dbReference type="Proteomes" id="UP000076623">
    <property type="component" value="Chromosome"/>
</dbReference>
<feature type="domain" description="Cytochrome C biogenesis protein transmembrane" evidence="7">
    <location>
        <begin position="5"/>
        <end position="208"/>
    </location>
</feature>
<reference evidence="8 9" key="1">
    <citation type="submission" date="2016-04" db="EMBL/GenBank/DDBJ databases">
        <title>Complete genome sequence of Fictibacillus phosphorivorans G25-29, a strain toxic to nematodes.</title>
        <authorList>
            <person name="Zheng Z."/>
        </authorList>
    </citation>
    <scope>NUCLEOTIDE SEQUENCE [LARGE SCALE GENOMIC DNA]</scope>
    <source>
        <strain evidence="8 9">G25-29</strain>
    </source>
</reference>
<evidence type="ECO:0000256" key="3">
    <source>
        <dbReference type="ARBA" id="ARBA00022692"/>
    </source>
</evidence>
<evidence type="ECO:0000313" key="9">
    <source>
        <dbReference type="Proteomes" id="UP000076623"/>
    </source>
</evidence>
<proteinExistence type="inferred from homology"/>
<name>A0A160IM22_9BACL</name>
<dbReference type="PANTHER" id="PTHR31272:SF4">
    <property type="entry name" value="CYTOCHROME C-TYPE BIOGENESIS PROTEIN HI_1454-RELATED"/>
    <property type="match status" value="1"/>
</dbReference>
<comment type="subcellular location">
    <subcellularLocation>
        <location evidence="1">Membrane</location>
        <topology evidence="1">Multi-pass membrane protein</topology>
    </subcellularLocation>
</comment>
<gene>
    <name evidence="8" type="ORF">ABE65_009185</name>
</gene>
<dbReference type="STRING" id="1221500.ABE65_009185"/>
<keyword evidence="5 6" id="KW-0472">Membrane</keyword>
<dbReference type="AlphaFoldDB" id="A0A160IM22"/>
<dbReference type="KEGG" id="fpn:ABE65_009185"/>